<reference evidence="1 2" key="1">
    <citation type="journal article" date="2016" name="Nat. Commun.">
        <title>Thousands of microbial genomes shed light on interconnected biogeochemical processes in an aquifer system.</title>
        <authorList>
            <person name="Anantharaman K."/>
            <person name="Brown C.T."/>
            <person name="Hug L.A."/>
            <person name="Sharon I."/>
            <person name="Castelle C.J."/>
            <person name="Probst A.J."/>
            <person name="Thomas B.C."/>
            <person name="Singh A."/>
            <person name="Wilkins M.J."/>
            <person name="Karaoz U."/>
            <person name="Brodie E.L."/>
            <person name="Williams K.H."/>
            <person name="Hubbard S.S."/>
            <person name="Banfield J.F."/>
        </authorList>
    </citation>
    <scope>NUCLEOTIDE SEQUENCE [LARGE SCALE GENOMIC DNA]</scope>
</reference>
<dbReference type="Proteomes" id="UP000177117">
    <property type="component" value="Unassembled WGS sequence"/>
</dbReference>
<sequence length="226" mass="26037">MVQSPRKRFEYEKAQSLRQKGKSYGEIKKELGLSKSTISLWCRDVKLTDQQRFVLLHSSKRMATQKLGALANKEKRAREVLQIKNLAKEEIKEISPEIFKVAGTILYWAEGTKTKNTSISNSDPRVVKFMVNWWEQIFGIGPANLKAHVHIHYANDEKKIKKFWSELTRIPLVNFGKSFVKPKGTGHRTHILPNGIIQIRVKGKGTVNVKHRIMAWVEKIYELSVS</sequence>
<protein>
    <submittedName>
        <fullName evidence="1">Uncharacterized protein</fullName>
    </submittedName>
</protein>
<gene>
    <name evidence="1" type="ORF">A2650_02535</name>
</gene>
<dbReference type="AlphaFoldDB" id="A0A1F8EFJ9"/>
<comment type="caution">
    <text evidence="1">The sequence shown here is derived from an EMBL/GenBank/DDBJ whole genome shotgun (WGS) entry which is preliminary data.</text>
</comment>
<evidence type="ECO:0000313" key="1">
    <source>
        <dbReference type="EMBL" id="OGM99620.1"/>
    </source>
</evidence>
<evidence type="ECO:0000313" key="2">
    <source>
        <dbReference type="Proteomes" id="UP000177117"/>
    </source>
</evidence>
<name>A0A1F8EFJ9_9BACT</name>
<dbReference type="EMBL" id="MGJD01000039">
    <property type="protein sequence ID" value="OGM99620.1"/>
    <property type="molecule type" value="Genomic_DNA"/>
</dbReference>
<organism evidence="1 2">
    <name type="scientific">Candidatus Yanofskybacteria bacterium RIFCSPHIGHO2_01_FULL_41_53</name>
    <dbReference type="NCBI Taxonomy" id="1802663"/>
    <lineage>
        <taxon>Bacteria</taxon>
        <taxon>Candidatus Yanofskyibacteriota</taxon>
    </lineage>
</organism>
<proteinExistence type="predicted"/>
<accession>A0A1F8EFJ9</accession>